<evidence type="ECO:0000259" key="26">
    <source>
        <dbReference type="PROSITE" id="PS50948"/>
    </source>
</evidence>
<dbReference type="CDD" id="cd01098">
    <property type="entry name" value="PAN_AP_plant"/>
    <property type="match status" value="2"/>
</dbReference>
<dbReference type="Proteomes" id="UP001154282">
    <property type="component" value="Unassembled WGS sequence"/>
</dbReference>
<evidence type="ECO:0000256" key="1">
    <source>
        <dbReference type="ARBA" id="ARBA00004251"/>
    </source>
</evidence>
<comment type="subcellular location">
    <subcellularLocation>
        <location evidence="1">Cell membrane</location>
        <topology evidence="1">Single-pass type I membrane protein</topology>
    </subcellularLocation>
</comment>
<dbReference type="InterPro" id="IPR008271">
    <property type="entry name" value="Ser/Thr_kinase_AS"/>
</dbReference>
<evidence type="ECO:0000256" key="6">
    <source>
        <dbReference type="ARBA" id="ARBA00022679"/>
    </source>
</evidence>
<feature type="region of interest" description="Disordered" evidence="21">
    <location>
        <begin position="733"/>
        <end position="758"/>
    </location>
</feature>
<evidence type="ECO:0000256" key="4">
    <source>
        <dbReference type="ARBA" id="ARBA00022527"/>
    </source>
</evidence>
<dbReference type="Gene3D" id="1.10.510.10">
    <property type="entry name" value="Transferase(Phosphotransferase) domain 1"/>
    <property type="match status" value="2"/>
</dbReference>
<keyword evidence="10" id="KW-0547">Nucleotide-binding</keyword>
<dbReference type="GO" id="GO:0004674">
    <property type="term" value="F:protein serine/threonine kinase activity"/>
    <property type="evidence" value="ECO:0007669"/>
    <property type="project" value="UniProtKB-KW"/>
</dbReference>
<name>A0AAV0GR71_9ROSI</name>
<dbReference type="PROSITE" id="PS50026">
    <property type="entry name" value="EGF_3"/>
    <property type="match status" value="1"/>
</dbReference>
<dbReference type="InterPro" id="IPR003609">
    <property type="entry name" value="Pan_app"/>
</dbReference>
<evidence type="ECO:0000256" key="8">
    <source>
        <dbReference type="ARBA" id="ARBA00022729"/>
    </source>
</evidence>
<dbReference type="InterPro" id="IPR001245">
    <property type="entry name" value="Ser-Thr/Tyr_kinase_cat_dom"/>
</dbReference>
<keyword evidence="12" id="KW-0067">ATP-binding</keyword>
<evidence type="ECO:0000259" key="24">
    <source>
        <dbReference type="PROSITE" id="PS50026"/>
    </source>
</evidence>
<evidence type="ECO:0000256" key="15">
    <source>
        <dbReference type="ARBA" id="ARBA00023157"/>
    </source>
</evidence>
<dbReference type="SUPFAM" id="SSF51110">
    <property type="entry name" value="alpha-D-mannose-specific plant lectins"/>
    <property type="match status" value="2"/>
</dbReference>
<feature type="domain" description="Protein kinase" evidence="23">
    <location>
        <begin position="450"/>
        <end position="729"/>
    </location>
</feature>
<dbReference type="Gene3D" id="3.30.200.20">
    <property type="entry name" value="Phosphorylase Kinase, domain 1"/>
    <property type="match status" value="2"/>
</dbReference>
<feature type="domain" description="Apple" evidence="26">
    <location>
        <begin position="350"/>
        <end position="422"/>
    </location>
</feature>
<feature type="domain" description="Bulb-type lectin" evidence="25">
    <location>
        <begin position="32"/>
        <end position="163"/>
    </location>
</feature>
<reference evidence="27" key="1">
    <citation type="submission" date="2022-08" db="EMBL/GenBank/DDBJ databases">
        <authorList>
            <person name="Gutierrez-Valencia J."/>
        </authorList>
    </citation>
    <scope>NUCLEOTIDE SEQUENCE</scope>
</reference>
<comment type="caution">
    <text evidence="27">The sequence shown here is derived from an EMBL/GenBank/DDBJ whole genome shotgun (WGS) entry which is preliminary data.</text>
</comment>
<dbReference type="PROSITE" id="PS50948">
    <property type="entry name" value="PAN"/>
    <property type="match status" value="2"/>
</dbReference>
<feature type="region of interest" description="Disordered" evidence="21">
    <location>
        <begin position="1499"/>
        <end position="1520"/>
    </location>
</feature>
<feature type="signal peptide" evidence="22">
    <location>
        <begin position="1"/>
        <end position="28"/>
    </location>
</feature>
<dbReference type="SMART" id="SM00220">
    <property type="entry name" value="S_TKc"/>
    <property type="match status" value="2"/>
</dbReference>
<dbReference type="PROSITE" id="PS50011">
    <property type="entry name" value="PROTEIN_KINASE_DOM"/>
    <property type="match status" value="2"/>
</dbReference>
<dbReference type="GO" id="GO:0005524">
    <property type="term" value="F:ATP binding"/>
    <property type="evidence" value="ECO:0007669"/>
    <property type="project" value="UniProtKB-KW"/>
</dbReference>
<evidence type="ECO:0000256" key="3">
    <source>
        <dbReference type="ARBA" id="ARBA00022475"/>
    </source>
</evidence>
<evidence type="ECO:0000256" key="12">
    <source>
        <dbReference type="ARBA" id="ARBA00022840"/>
    </source>
</evidence>
<dbReference type="PANTHER" id="PTHR27002">
    <property type="entry name" value="RECEPTOR-LIKE SERINE/THREONINE-PROTEIN KINASE SD1-8"/>
    <property type="match status" value="1"/>
</dbReference>
<evidence type="ECO:0000256" key="22">
    <source>
        <dbReference type="SAM" id="SignalP"/>
    </source>
</evidence>
<evidence type="ECO:0000256" key="16">
    <source>
        <dbReference type="ARBA" id="ARBA00023170"/>
    </source>
</evidence>
<feature type="domain" description="Bulb-type lectin" evidence="25">
    <location>
        <begin position="773"/>
        <end position="897"/>
    </location>
</feature>
<keyword evidence="15" id="KW-1015">Disulfide bond</keyword>
<evidence type="ECO:0000259" key="25">
    <source>
        <dbReference type="PROSITE" id="PS50927"/>
    </source>
</evidence>
<dbReference type="InterPro" id="IPR021820">
    <property type="entry name" value="S-locus_recpt_kinase_C"/>
</dbReference>
<dbReference type="CDD" id="cd14066">
    <property type="entry name" value="STKc_IRAK"/>
    <property type="match status" value="2"/>
</dbReference>
<dbReference type="InterPro" id="IPR000719">
    <property type="entry name" value="Prot_kinase_dom"/>
</dbReference>
<accession>A0AAV0GR71</accession>
<evidence type="ECO:0000313" key="27">
    <source>
        <dbReference type="EMBL" id="CAI0375546.1"/>
    </source>
</evidence>
<feature type="compositionally biased region" description="Polar residues" evidence="21">
    <location>
        <begin position="745"/>
        <end position="758"/>
    </location>
</feature>
<dbReference type="GO" id="GO:0030246">
    <property type="term" value="F:carbohydrate binding"/>
    <property type="evidence" value="ECO:0007669"/>
    <property type="project" value="UniProtKB-KW"/>
</dbReference>
<proteinExistence type="predicted"/>
<feature type="domain" description="Protein kinase" evidence="23">
    <location>
        <begin position="1214"/>
        <end position="1499"/>
    </location>
</feature>
<organism evidence="27 28">
    <name type="scientific">Linum tenue</name>
    <dbReference type="NCBI Taxonomy" id="586396"/>
    <lineage>
        <taxon>Eukaryota</taxon>
        <taxon>Viridiplantae</taxon>
        <taxon>Streptophyta</taxon>
        <taxon>Embryophyta</taxon>
        <taxon>Tracheophyta</taxon>
        <taxon>Spermatophyta</taxon>
        <taxon>Magnoliopsida</taxon>
        <taxon>eudicotyledons</taxon>
        <taxon>Gunneridae</taxon>
        <taxon>Pentapetalae</taxon>
        <taxon>rosids</taxon>
        <taxon>fabids</taxon>
        <taxon>Malpighiales</taxon>
        <taxon>Linaceae</taxon>
        <taxon>Linum</taxon>
    </lineage>
</organism>
<keyword evidence="16" id="KW-0675">Receptor</keyword>
<keyword evidence="9" id="KW-0430">Lectin</keyword>
<dbReference type="PROSITE" id="PS50927">
    <property type="entry name" value="BULB_LECTIN"/>
    <property type="match status" value="2"/>
</dbReference>
<comment type="caution">
    <text evidence="20">Lacks conserved residue(s) required for the propagation of feature annotation.</text>
</comment>
<dbReference type="PROSITE" id="PS00108">
    <property type="entry name" value="PROTEIN_KINASE_ST"/>
    <property type="match status" value="2"/>
</dbReference>
<keyword evidence="17" id="KW-0325">Glycoprotein</keyword>
<dbReference type="GO" id="GO:0048544">
    <property type="term" value="P:recognition of pollen"/>
    <property type="evidence" value="ECO:0007669"/>
    <property type="project" value="InterPro"/>
</dbReference>
<dbReference type="Gene3D" id="3.50.4.10">
    <property type="entry name" value="Hepatocyte Growth Factor"/>
    <property type="match status" value="1"/>
</dbReference>
<evidence type="ECO:0000256" key="20">
    <source>
        <dbReference type="PROSITE-ProRule" id="PRU00076"/>
    </source>
</evidence>
<dbReference type="FunFam" id="2.90.10.10:FF:000005">
    <property type="entry name" value="G-type lectin S-receptor-like serine/threonine-protein kinase"/>
    <property type="match status" value="1"/>
</dbReference>
<dbReference type="InterPro" id="IPR000858">
    <property type="entry name" value="S_locus_glycoprot_dom"/>
</dbReference>
<keyword evidence="14" id="KW-0472">Membrane</keyword>
<comment type="catalytic activity">
    <reaction evidence="19">
        <text>L-seryl-[protein] + ATP = O-phospho-L-seryl-[protein] + ADP + H(+)</text>
        <dbReference type="Rhea" id="RHEA:17989"/>
        <dbReference type="Rhea" id="RHEA-COMP:9863"/>
        <dbReference type="Rhea" id="RHEA-COMP:11604"/>
        <dbReference type="ChEBI" id="CHEBI:15378"/>
        <dbReference type="ChEBI" id="CHEBI:29999"/>
        <dbReference type="ChEBI" id="CHEBI:30616"/>
        <dbReference type="ChEBI" id="CHEBI:83421"/>
        <dbReference type="ChEBI" id="CHEBI:456216"/>
        <dbReference type="EC" id="2.7.11.1"/>
    </reaction>
</comment>
<dbReference type="SUPFAM" id="SSF56112">
    <property type="entry name" value="Protein kinase-like (PK-like)"/>
    <property type="match status" value="2"/>
</dbReference>
<evidence type="ECO:0000256" key="9">
    <source>
        <dbReference type="ARBA" id="ARBA00022734"/>
    </source>
</evidence>
<keyword evidence="13" id="KW-1133">Transmembrane helix</keyword>
<evidence type="ECO:0000259" key="23">
    <source>
        <dbReference type="PROSITE" id="PS50011"/>
    </source>
</evidence>
<dbReference type="FunFam" id="3.30.200.20:FF:000330">
    <property type="entry name" value="G-type lectin S-receptor-like serine/threonine-protein kinase At4g03230"/>
    <property type="match status" value="2"/>
</dbReference>
<evidence type="ECO:0000256" key="14">
    <source>
        <dbReference type="ARBA" id="ARBA00023136"/>
    </source>
</evidence>
<evidence type="ECO:0000256" key="5">
    <source>
        <dbReference type="ARBA" id="ARBA00022536"/>
    </source>
</evidence>
<feature type="compositionally biased region" description="Basic and acidic residues" evidence="21">
    <location>
        <begin position="1505"/>
        <end position="1520"/>
    </location>
</feature>
<keyword evidence="7" id="KW-0812">Transmembrane</keyword>
<evidence type="ECO:0000256" key="11">
    <source>
        <dbReference type="ARBA" id="ARBA00022777"/>
    </source>
</evidence>
<keyword evidence="8 22" id="KW-0732">Signal</keyword>
<feature type="domain" description="Apple" evidence="26">
    <location>
        <begin position="1094"/>
        <end position="1175"/>
    </location>
</feature>
<evidence type="ECO:0000256" key="2">
    <source>
        <dbReference type="ARBA" id="ARBA00012513"/>
    </source>
</evidence>
<comment type="catalytic activity">
    <reaction evidence="18">
        <text>L-threonyl-[protein] + ATP = O-phospho-L-threonyl-[protein] + ADP + H(+)</text>
        <dbReference type="Rhea" id="RHEA:46608"/>
        <dbReference type="Rhea" id="RHEA-COMP:11060"/>
        <dbReference type="Rhea" id="RHEA-COMP:11605"/>
        <dbReference type="ChEBI" id="CHEBI:15378"/>
        <dbReference type="ChEBI" id="CHEBI:30013"/>
        <dbReference type="ChEBI" id="CHEBI:30616"/>
        <dbReference type="ChEBI" id="CHEBI:61977"/>
        <dbReference type="ChEBI" id="CHEBI:456216"/>
        <dbReference type="EC" id="2.7.11.1"/>
    </reaction>
</comment>
<dbReference type="Pfam" id="PF08276">
    <property type="entry name" value="PAN_2"/>
    <property type="match status" value="2"/>
</dbReference>
<dbReference type="InterPro" id="IPR000742">
    <property type="entry name" value="EGF"/>
</dbReference>
<feature type="chain" id="PRO_5043852336" description="non-specific serine/threonine protein kinase" evidence="22">
    <location>
        <begin position="29"/>
        <end position="1532"/>
    </location>
</feature>
<keyword evidence="5 20" id="KW-0245">EGF-like domain</keyword>
<dbReference type="Pfam" id="PF07714">
    <property type="entry name" value="PK_Tyr_Ser-Thr"/>
    <property type="match status" value="2"/>
</dbReference>
<dbReference type="InterPro" id="IPR011009">
    <property type="entry name" value="Kinase-like_dom_sf"/>
</dbReference>
<dbReference type="Pfam" id="PF01453">
    <property type="entry name" value="B_lectin"/>
    <property type="match status" value="2"/>
</dbReference>
<dbReference type="FunFam" id="1.10.510.10:FF:000060">
    <property type="entry name" value="G-type lectin S-receptor-like serine/threonine-protein kinase"/>
    <property type="match status" value="2"/>
</dbReference>
<dbReference type="Pfam" id="PF11883">
    <property type="entry name" value="DUF3403"/>
    <property type="match status" value="2"/>
</dbReference>
<dbReference type="GO" id="GO:0005886">
    <property type="term" value="C:plasma membrane"/>
    <property type="evidence" value="ECO:0007669"/>
    <property type="project" value="UniProtKB-SubCell"/>
</dbReference>
<dbReference type="InterPro" id="IPR001480">
    <property type="entry name" value="Bulb-type_lectin_dom"/>
</dbReference>
<keyword evidence="3" id="KW-1003">Cell membrane</keyword>
<dbReference type="EC" id="2.7.11.1" evidence="2"/>
<gene>
    <name evidence="27" type="ORF">LITE_LOCUS641</name>
</gene>
<dbReference type="FunFam" id="2.90.10.10:FF:000004">
    <property type="entry name" value="G-type lectin S-receptor-like serine/threonine-protein kinase"/>
    <property type="match status" value="1"/>
</dbReference>
<evidence type="ECO:0000256" key="21">
    <source>
        <dbReference type="SAM" id="MobiDB-lite"/>
    </source>
</evidence>
<keyword evidence="4" id="KW-0723">Serine/threonine-protein kinase</keyword>
<dbReference type="SMART" id="SM00108">
    <property type="entry name" value="B_lectin"/>
    <property type="match status" value="2"/>
</dbReference>
<keyword evidence="28" id="KW-1185">Reference proteome</keyword>
<dbReference type="PANTHER" id="PTHR27002:SF880">
    <property type="entry name" value="RECEPTOR-LIKE SERINE_THREONINE-PROTEIN KINASE"/>
    <property type="match status" value="1"/>
</dbReference>
<dbReference type="CDD" id="cd00028">
    <property type="entry name" value="B_lectin"/>
    <property type="match status" value="2"/>
</dbReference>
<dbReference type="EMBL" id="CAMGYJ010000002">
    <property type="protein sequence ID" value="CAI0375546.1"/>
    <property type="molecule type" value="Genomic_DNA"/>
</dbReference>
<evidence type="ECO:0000313" key="28">
    <source>
        <dbReference type="Proteomes" id="UP001154282"/>
    </source>
</evidence>
<dbReference type="InterPro" id="IPR036426">
    <property type="entry name" value="Bulb-type_lectin_dom_sf"/>
</dbReference>
<evidence type="ECO:0000256" key="18">
    <source>
        <dbReference type="ARBA" id="ARBA00047899"/>
    </source>
</evidence>
<feature type="domain" description="EGF-like" evidence="24">
    <location>
        <begin position="298"/>
        <end position="336"/>
    </location>
</feature>
<evidence type="ECO:0000256" key="10">
    <source>
        <dbReference type="ARBA" id="ARBA00022741"/>
    </source>
</evidence>
<dbReference type="Pfam" id="PF00954">
    <property type="entry name" value="S_locus_glycop"/>
    <property type="match status" value="2"/>
</dbReference>
<evidence type="ECO:0000256" key="13">
    <source>
        <dbReference type="ARBA" id="ARBA00022989"/>
    </source>
</evidence>
<keyword evidence="11" id="KW-0418">Kinase</keyword>
<dbReference type="Gene3D" id="2.90.10.10">
    <property type="entry name" value="Bulb-type lectin domain"/>
    <property type="match status" value="2"/>
</dbReference>
<evidence type="ECO:0000256" key="19">
    <source>
        <dbReference type="ARBA" id="ARBA00048679"/>
    </source>
</evidence>
<evidence type="ECO:0000256" key="17">
    <source>
        <dbReference type="ARBA" id="ARBA00023180"/>
    </source>
</evidence>
<keyword evidence="6" id="KW-0808">Transferase</keyword>
<dbReference type="SMART" id="SM00473">
    <property type="entry name" value="PAN_AP"/>
    <property type="match status" value="2"/>
</dbReference>
<protein>
    <recommendedName>
        <fullName evidence="2">non-specific serine/threonine protein kinase</fullName>
        <ecNumber evidence="2">2.7.11.1</ecNumber>
    </recommendedName>
</protein>
<sequence length="1532" mass="170211">MAKTTLSFKRRVTLHFCFFLFALILVTSENSSTVLIPGQFLRDSQNQTLVSPDKTFELGFFTPGTAGGSSNNRYLGIWYHNAPAKEVVWVANRNASLSDTSGALSLSPTGILVLLNNQNKTIWTSNNGNPSQAATPNPTLQLLDSGNLVVIDGNRVGILWQSFDHPSNTLLPGMKIRSNFATGKQTFLTSWKTDQDPDEGRFSMSIDPRGYPQLILKNGEENRYRLGSWNGKYFTGTPLLPENNIFEYEFVMNKTDVYYTYNVKSALLSRLVLNQTGFLQRYARSQGRSEWTSLYGAPMDQCDLYGNCGAHMTCNMEENSPPTCDCLDEFELIDPENQSKGCARKVPLNCENEYFWNYTRVKLPDTSTSSWFSEIRSLGECQEVCLRNCSCMAYADADITKADGGCLMWFGMRGASIFRRDGGNEEGGEDSEMELHIFDRATMVKATDNFSTENKLGQGGYGPVYKGTLADGQEIAVKTLSKSSGQGTTEFKNEVVLIAKLQHRNLVKLLGCCIEGDEKMLIYEFMPNKSLDFFIFDKTKSKSLDWNMRIAIVNGIARGLLYLHQDSRLRIIHRDLKASNVLLDKDMNPKISDFGMARIFGGDQIEANTSKVVGTYGYMSPEYAIDGLFSMKSDVFSFGVLLLEIISGKRNRGFSHQDHNLNLLGHAWRLWIEGKPIELVEEEIVDDELSTTTQVLRCIQVGLLCVQQRPDDRPSMSSVVVMLTSETLLPQPKQPGFFTERNLPDSESSTSDNKHNSASVNEVTISLLDASAKDTISPGQQLKDGDTTLVSEGKGRFELGFFSPVNSRNRYLGIWYTNITPQTVVWVANRETPIPDTQGAVNLTSQGNLTLFDGNQTLVWSSNSSGISLQSPVAQLLDSGNLVVKDSLDNDTGSDENFLWQSFDHPCDTLIPGMKTGKDLVNGLDKPLTSWKSTEDPAKGEYTLEINARGYAQLLVMRGNRTLFRVGSWNGERFTGLPALQQTPTFTFQFVLNSNEVYFKFETTDNSPLMRYTIYPSGLLQRYIWNDQTNDWMVTATAQVDQCENYALCGAFAGCQVYRSPICSCLNGFVPKSPADWNSTNWSDGCVRRTPLDCSRNDGFLKYEGIKVPDTSSSSYIRNMGLAECAGLCSGNCSCTAYASLDIRNGGSGCLRWFGDLIDIRGLAAGGQDLYVKVAASEVARAEGLIVRNNDDNKGDVDLPIFELDTVAAATNDFSISNKLGEGGFGPVYKGTLQEGQGIAVKRLSKSSGQGLNEFKNEVILFSKLQHRNLVKLLGCCIREDEKMLIYEYMPNKSLDSIIFDKSRSKLLDWQQRIQIIDGIARGLLYLHQDSRLRIIHRDLKASNILLDKEMHPKISDFGLAKTFGADQTEANTNRIVGTHGYMSPEYAIDGVFSVKSDIFSFGVLVLEIITGKRNRGFQHPDHELNLLGHAWALLMKGAALKLVDECLMESCAHSQALRCIQVALLCVQQRPEDRPNISLVVLMLGSADPLPEPKQPGFFTARNPFDKGDSSSSKNDSHSVNEVTVTLLAAR</sequence>
<evidence type="ECO:0000256" key="7">
    <source>
        <dbReference type="ARBA" id="ARBA00022692"/>
    </source>
</evidence>